<proteinExistence type="inferred from homology"/>
<reference evidence="12 13" key="1">
    <citation type="submission" date="2019-03" db="EMBL/GenBank/DDBJ databases">
        <title>Three New Species of Nocardioides, Nocardioides euryhalodurans sp. nov., Nocardioides seonyuensis sp. nov. and Nocardioides eburneoflavus sp. nov., Iolated from Soil.</title>
        <authorList>
            <person name="Roh S.G."/>
            <person name="Lee C."/>
            <person name="Kim M.-K."/>
            <person name="Kim S.B."/>
        </authorList>
    </citation>
    <scope>NUCLEOTIDE SEQUENCE [LARGE SCALE GENOMIC DNA]</scope>
    <source>
        <strain evidence="12 13">MMS17-SY117</strain>
    </source>
</reference>
<name>A0A4P7GJT7_9ACTN</name>
<dbReference type="AlphaFoldDB" id="A0A4P7GJT7"/>
<dbReference type="Pfam" id="PF03167">
    <property type="entry name" value="UDG"/>
    <property type="match status" value="1"/>
</dbReference>
<dbReference type="SMART" id="SM00987">
    <property type="entry name" value="UreE_C"/>
    <property type="match status" value="1"/>
</dbReference>
<evidence type="ECO:0000256" key="7">
    <source>
        <dbReference type="ARBA" id="ARBA00023204"/>
    </source>
</evidence>
<keyword evidence="7" id="KW-0234">DNA repair</keyword>
<dbReference type="KEGG" id="noy:EXE57_07650"/>
<evidence type="ECO:0000313" key="12">
    <source>
        <dbReference type="EMBL" id="QBR92173.1"/>
    </source>
</evidence>
<dbReference type="CDD" id="cd10031">
    <property type="entry name" value="UDG-F5_TTUDGB_like"/>
    <property type="match status" value="1"/>
</dbReference>
<keyword evidence="5" id="KW-0408">Iron</keyword>
<keyword evidence="4" id="KW-0378">Hydrolase</keyword>
<keyword evidence="13" id="KW-1185">Reference proteome</keyword>
<evidence type="ECO:0000256" key="3">
    <source>
        <dbReference type="ARBA" id="ARBA00022763"/>
    </source>
</evidence>
<evidence type="ECO:0000313" key="13">
    <source>
        <dbReference type="Proteomes" id="UP000294894"/>
    </source>
</evidence>
<evidence type="ECO:0000256" key="2">
    <source>
        <dbReference type="ARBA" id="ARBA00022723"/>
    </source>
</evidence>
<feature type="region of interest" description="Disordered" evidence="10">
    <location>
        <begin position="1"/>
        <end position="33"/>
    </location>
</feature>
<dbReference type="RefSeq" id="WP_135075919.1">
    <property type="nucleotide sequence ID" value="NZ_CP038267.1"/>
</dbReference>
<gene>
    <name evidence="12" type="ORF">EXE57_07650</name>
</gene>
<evidence type="ECO:0000256" key="1">
    <source>
        <dbReference type="ARBA" id="ARBA00022485"/>
    </source>
</evidence>
<keyword evidence="2" id="KW-0479">Metal-binding</keyword>
<protein>
    <recommendedName>
        <fullName evidence="9">Type-5 uracil-DNA glycosylase</fullName>
    </recommendedName>
</protein>
<evidence type="ECO:0000256" key="8">
    <source>
        <dbReference type="ARBA" id="ARBA00023779"/>
    </source>
</evidence>
<dbReference type="OrthoDB" id="9787663at2"/>
<keyword evidence="3" id="KW-0227">DNA damage</keyword>
<dbReference type="SMART" id="SM00986">
    <property type="entry name" value="UDG"/>
    <property type="match status" value="1"/>
</dbReference>
<dbReference type="SUPFAM" id="SSF52141">
    <property type="entry name" value="Uracil-DNA glycosylase-like"/>
    <property type="match status" value="1"/>
</dbReference>
<evidence type="ECO:0000256" key="4">
    <source>
        <dbReference type="ARBA" id="ARBA00022801"/>
    </source>
</evidence>
<dbReference type="Gene3D" id="3.40.470.10">
    <property type="entry name" value="Uracil-DNA glycosylase-like domain"/>
    <property type="match status" value="1"/>
</dbReference>
<dbReference type="InterPro" id="IPR051536">
    <property type="entry name" value="UDG_Type-4/5"/>
</dbReference>
<evidence type="ECO:0000256" key="6">
    <source>
        <dbReference type="ARBA" id="ARBA00023014"/>
    </source>
</evidence>
<evidence type="ECO:0000256" key="5">
    <source>
        <dbReference type="ARBA" id="ARBA00023004"/>
    </source>
</evidence>
<comment type="similarity">
    <text evidence="8">Belongs to the uracil-DNA glycosylase (UDG) superfamily. Type 5 (UDGb) family.</text>
</comment>
<dbReference type="GO" id="GO:0033958">
    <property type="term" value="F:DNA-deoxyinosine glycosylase activity"/>
    <property type="evidence" value="ECO:0007669"/>
    <property type="project" value="InterPro"/>
</dbReference>
<sequence>MTERPLLPHPVTGEPFPSPVPPGTGWPDDPAVADTPVARSAAGVRRLAATDDLAELDARVSVCAACPRLVRWREDVAHEKRASFADQPYWGRPIAGWGSSDPRVLVVGLAPAAQGGNRTGRVFTGDSSGDWLFASLHRVGLATQGTSVHAGDGQRLVDTRMVATVRCAPPQNKPTVAERDTCAPWLTREISLLPSLRVVVALGAYGWAGALRGLAAAGAEVPAPRPRFGHGAEVGLGDLTLLGCYHPSQHNTFTGRLTPAMLDEVLGRARALSQ</sequence>
<dbReference type="PANTHER" id="PTHR33693:SF3">
    <property type="entry name" value="TYPE-5 URACIL-DNA GLYCOSYLASE"/>
    <property type="match status" value="1"/>
</dbReference>
<dbReference type="GO" id="GO:0051539">
    <property type="term" value="F:4 iron, 4 sulfur cluster binding"/>
    <property type="evidence" value="ECO:0007669"/>
    <property type="project" value="UniProtKB-KW"/>
</dbReference>
<dbReference type="InterPro" id="IPR036895">
    <property type="entry name" value="Uracil-DNA_glycosylase-like_sf"/>
</dbReference>
<keyword evidence="1" id="KW-0004">4Fe-4S</keyword>
<organism evidence="12 13">
    <name type="scientific">Nocardioides euryhalodurans</name>
    <dbReference type="NCBI Taxonomy" id="2518370"/>
    <lineage>
        <taxon>Bacteria</taxon>
        <taxon>Bacillati</taxon>
        <taxon>Actinomycetota</taxon>
        <taxon>Actinomycetes</taxon>
        <taxon>Propionibacteriales</taxon>
        <taxon>Nocardioidaceae</taxon>
        <taxon>Nocardioides</taxon>
    </lineage>
</organism>
<dbReference type="GO" id="GO:0004844">
    <property type="term" value="F:uracil DNA N-glycosylase activity"/>
    <property type="evidence" value="ECO:0007669"/>
    <property type="project" value="InterPro"/>
</dbReference>
<dbReference type="GO" id="GO:0046872">
    <property type="term" value="F:metal ion binding"/>
    <property type="evidence" value="ECO:0007669"/>
    <property type="project" value="UniProtKB-KW"/>
</dbReference>
<evidence type="ECO:0000256" key="9">
    <source>
        <dbReference type="ARBA" id="ARBA00023887"/>
    </source>
</evidence>
<keyword evidence="6" id="KW-0411">Iron-sulfur</keyword>
<accession>A0A4P7GJT7</accession>
<dbReference type="Proteomes" id="UP000294894">
    <property type="component" value="Chromosome"/>
</dbReference>
<dbReference type="InterPro" id="IPR005122">
    <property type="entry name" value="Uracil-DNA_glycosylase-like"/>
</dbReference>
<dbReference type="GO" id="GO:0006284">
    <property type="term" value="P:base-excision repair"/>
    <property type="evidence" value="ECO:0007669"/>
    <property type="project" value="InterPro"/>
</dbReference>
<dbReference type="PANTHER" id="PTHR33693">
    <property type="entry name" value="TYPE-5 URACIL-DNA GLYCOSYLASE"/>
    <property type="match status" value="1"/>
</dbReference>
<feature type="domain" description="Uracil-DNA glycosylase-like" evidence="11">
    <location>
        <begin position="95"/>
        <end position="266"/>
    </location>
</feature>
<evidence type="ECO:0000259" key="11">
    <source>
        <dbReference type="SMART" id="SM00986"/>
    </source>
</evidence>
<dbReference type="InterPro" id="IPR044147">
    <property type="entry name" value="UdgB-like"/>
</dbReference>
<evidence type="ECO:0000256" key="10">
    <source>
        <dbReference type="SAM" id="MobiDB-lite"/>
    </source>
</evidence>
<dbReference type="EMBL" id="CP038267">
    <property type="protein sequence ID" value="QBR92173.1"/>
    <property type="molecule type" value="Genomic_DNA"/>
</dbReference>